<dbReference type="PROSITE" id="PS00600">
    <property type="entry name" value="AA_TRANSFER_CLASS_3"/>
    <property type="match status" value="1"/>
</dbReference>
<keyword evidence="6" id="KW-1185">Reference proteome</keyword>
<dbReference type="NCBIfam" id="TIGR00707">
    <property type="entry name" value="argD"/>
    <property type="match status" value="1"/>
</dbReference>
<keyword evidence="1 4" id="KW-0032">Aminotransferase</keyword>
<keyword evidence="4" id="KW-0963">Cytoplasm</keyword>
<feature type="modified residue" description="N6-(pyridoxal phosphate)lysine" evidence="4">
    <location>
        <position position="243"/>
    </location>
</feature>
<comment type="pathway">
    <text evidence="4">Amino-acid biosynthesis; L-arginine biosynthesis; N(2)-acetyl-L-ornithine from L-glutamate: step 4/4.</text>
</comment>
<dbReference type="GO" id="GO:0042802">
    <property type="term" value="F:identical protein binding"/>
    <property type="evidence" value="ECO:0007669"/>
    <property type="project" value="TreeGrafter"/>
</dbReference>
<dbReference type="PIRSF" id="PIRSF000521">
    <property type="entry name" value="Transaminase_4ab_Lys_Orn"/>
    <property type="match status" value="1"/>
</dbReference>
<dbReference type="OrthoDB" id="9801834at2"/>
<dbReference type="CDD" id="cd00610">
    <property type="entry name" value="OAT_like"/>
    <property type="match status" value="1"/>
</dbReference>
<dbReference type="EC" id="2.6.1.11" evidence="4"/>
<dbReference type="GO" id="GO:0006526">
    <property type="term" value="P:L-arginine biosynthetic process"/>
    <property type="evidence" value="ECO:0007669"/>
    <property type="project" value="UniProtKB-UniRule"/>
</dbReference>
<feature type="binding site" evidence="4">
    <location>
        <begin position="214"/>
        <end position="217"/>
    </location>
    <ligand>
        <name>pyridoxal 5'-phosphate</name>
        <dbReference type="ChEBI" id="CHEBI:597326"/>
    </ligand>
</feature>
<comment type="caution">
    <text evidence="5">The sequence shown here is derived from an EMBL/GenBank/DDBJ whole genome shotgun (WGS) entry which is preliminary data.</text>
</comment>
<comment type="miscellaneous">
    <text evidence="4">May also have succinyldiaminopimelate aminotransferase activity, thus carrying out the corresponding step in lysine biosynthesis.</text>
</comment>
<evidence type="ECO:0000256" key="1">
    <source>
        <dbReference type="ARBA" id="ARBA00022576"/>
    </source>
</evidence>
<dbReference type="GO" id="GO:0005737">
    <property type="term" value="C:cytoplasm"/>
    <property type="evidence" value="ECO:0007669"/>
    <property type="project" value="UniProtKB-SubCell"/>
</dbReference>
<organism evidence="5 6">
    <name type="scientific">Minwuia thermotolerans</name>
    <dbReference type="NCBI Taxonomy" id="2056226"/>
    <lineage>
        <taxon>Bacteria</taxon>
        <taxon>Pseudomonadati</taxon>
        <taxon>Pseudomonadota</taxon>
        <taxon>Alphaproteobacteria</taxon>
        <taxon>Minwuiales</taxon>
        <taxon>Minwuiaceae</taxon>
        <taxon>Minwuia</taxon>
    </lineage>
</organism>
<dbReference type="InterPro" id="IPR005814">
    <property type="entry name" value="Aminotrans_3"/>
</dbReference>
<evidence type="ECO:0000313" key="5">
    <source>
        <dbReference type="EMBL" id="PJK27554.1"/>
    </source>
</evidence>
<dbReference type="GO" id="GO:0030170">
    <property type="term" value="F:pyridoxal phosphate binding"/>
    <property type="evidence" value="ECO:0007669"/>
    <property type="project" value="InterPro"/>
</dbReference>
<keyword evidence="4" id="KW-0055">Arginine biosynthesis</keyword>
<dbReference type="InterPro" id="IPR004636">
    <property type="entry name" value="AcOrn/SuccOrn_fam"/>
</dbReference>
<gene>
    <name evidence="4" type="primary">argD</name>
    <name evidence="5" type="ORF">CVT23_21820</name>
</gene>
<dbReference type="FunFam" id="3.40.640.10:FF:000004">
    <property type="entry name" value="Acetylornithine aminotransferase"/>
    <property type="match status" value="1"/>
</dbReference>
<dbReference type="Proteomes" id="UP000229498">
    <property type="component" value="Unassembled WGS sequence"/>
</dbReference>
<evidence type="ECO:0000256" key="3">
    <source>
        <dbReference type="ARBA" id="ARBA00022898"/>
    </source>
</evidence>
<evidence type="ECO:0000256" key="2">
    <source>
        <dbReference type="ARBA" id="ARBA00022679"/>
    </source>
</evidence>
<comment type="similarity">
    <text evidence="4">Belongs to the class-III pyridoxal-phosphate-dependent aminotransferase family. ArgD subfamily.</text>
</comment>
<dbReference type="PANTHER" id="PTHR11986">
    <property type="entry name" value="AMINOTRANSFERASE CLASS III"/>
    <property type="match status" value="1"/>
</dbReference>
<comment type="subcellular location">
    <subcellularLocation>
        <location evidence="4">Cytoplasm</location>
    </subcellularLocation>
</comment>
<dbReference type="UniPathway" id="UPA00068">
    <property type="reaction ID" value="UER00109"/>
</dbReference>
<dbReference type="Gene3D" id="3.90.1150.10">
    <property type="entry name" value="Aspartate Aminotransferase, domain 1"/>
    <property type="match status" value="1"/>
</dbReference>
<feature type="binding site" evidence="4">
    <location>
        <position position="272"/>
    </location>
    <ligand>
        <name>pyridoxal 5'-phosphate</name>
        <dbReference type="ChEBI" id="CHEBI:597326"/>
    </ligand>
</feature>
<keyword evidence="2 4" id="KW-0808">Transferase</keyword>
<dbReference type="InterPro" id="IPR050103">
    <property type="entry name" value="Class-III_PLP-dep_AT"/>
</dbReference>
<dbReference type="HAMAP" id="MF_01107">
    <property type="entry name" value="ArgD_aminotrans_3"/>
    <property type="match status" value="1"/>
</dbReference>
<feature type="binding site" evidence="4">
    <location>
        <position position="132"/>
    </location>
    <ligand>
        <name>N(2)-acetyl-L-ornithine</name>
        <dbReference type="ChEBI" id="CHEBI:57805"/>
    </ligand>
</feature>
<name>A0A2M9FVS4_9PROT</name>
<keyword evidence="3 4" id="KW-0663">Pyridoxal phosphate</keyword>
<evidence type="ECO:0000256" key="4">
    <source>
        <dbReference type="HAMAP-Rule" id="MF_01107"/>
    </source>
</evidence>
<dbReference type="NCBIfam" id="NF002325">
    <property type="entry name" value="PRK01278.1"/>
    <property type="match status" value="1"/>
</dbReference>
<comment type="cofactor">
    <cofactor evidence="4">
        <name>pyridoxal 5'-phosphate</name>
        <dbReference type="ChEBI" id="CHEBI:597326"/>
    </cofactor>
    <text evidence="4">Binds 1 pyridoxal phosphate per subunit.</text>
</comment>
<feature type="binding site" evidence="4">
    <location>
        <position position="129"/>
    </location>
    <ligand>
        <name>pyridoxal 5'-phosphate</name>
        <dbReference type="ChEBI" id="CHEBI:597326"/>
    </ligand>
</feature>
<comment type="subunit">
    <text evidence="4">Homodimer.</text>
</comment>
<comment type="catalytic activity">
    <reaction evidence="4">
        <text>N(2)-acetyl-L-ornithine + 2-oxoglutarate = N-acetyl-L-glutamate 5-semialdehyde + L-glutamate</text>
        <dbReference type="Rhea" id="RHEA:18049"/>
        <dbReference type="ChEBI" id="CHEBI:16810"/>
        <dbReference type="ChEBI" id="CHEBI:29123"/>
        <dbReference type="ChEBI" id="CHEBI:29985"/>
        <dbReference type="ChEBI" id="CHEBI:57805"/>
        <dbReference type="EC" id="2.6.1.11"/>
    </reaction>
</comment>
<dbReference type="InterPro" id="IPR015421">
    <property type="entry name" value="PyrdxlP-dep_Trfase_major"/>
</dbReference>
<keyword evidence="4" id="KW-0028">Amino-acid biosynthesis</keyword>
<reference evidence="5 6" key="1">
    <citation type="submission" date="2017-11" db="EMBL/GenBank/DDBJ databases">
        <title>Draft genome sequence of Rhizobiales bacterium SY3-13.</title>
        <authorList>
            <person name="Sun C."/>
        </authorList>
    </citation>
    <scope>NUCLEOTIDE SEQUENCE [LARGE SCALE GENOMIC DNA]</scope>
    <source>
        <strain evidence="5 6">SY3-13</strain>
    </source>
</reference>
<dbReference type="RefSeq" id="WP_109795267.1">
    <property type="nucleotide sequence ID" value="NZ_PHIG01000063.1"/>
</dbReference>
<dbReference type="GO" id="GO:0003992">
    <property type="term" value="F:N2-acetyl-L-ornithine:2-oxoglutarate 5-aminotransferase activity"/>
    <property type="evidence" value="ECO:0007669"/>
    <property type="project" value="UniProtKB-UniRule"/>
</dbReference>
<dbReference type="InterPro" id="IPR049704">
    <property type="entry name" value="Aminotrans_3_PPA_site"/>
</dbReference>
<feature type="binding site" evidence="4">
    <location>
        <begin position="96"/>
        <end position="97"/>
    </location>
    <ligand>
        <name>pyridoxal 5'-phosphate</name>
        <dbReference type="ChEBI" id="CHEBI:597326"/>
    </ligand>
</feature>
<dbReference type="InterPro" id="IPR015424">
    <property type="entry name" value="PyrdxlP-dep_Trfase"/>
</dbReference>
<protein>
    <recommendedName>
        <fullName evidence="4">Acetylornithine aminotransferase</fullName>
        <shortName evidence="4">ACOAT</shortName>
        <ecNumber evidence="4">2.6.1.11</ecNumber>
    </recommendedName>
</protein>
<dbReference type="Pfam" id="PF00202">
    <property type="entry name" value="Aminotran_3"/>
    <property type="match status" value="1"/>
</dbReference>
<dbReference type="SUPFAM" id="SSF53383">
    <property type="entry name" value="PLP-dependent transferases"/>
    <property type="match status" value="1"/>
</dbReference>
<dbReference type="PANTHER" id="PTHR11986:SF113">
    <property type="entry name" value="SUCCINYLORNITHINE TRANSAMINASE"/>
    <property type="match status" value="1"/>
</dbReference>
<evidence type="ECO:0000313" key="6">
    <source>
        <dbReference type="Proteomes" id="UP000229498"/>
    </source>
</evidence>
<dbReference type="AlphaFoldDB" id="A0A2M9FVS4"/>
<dbReference type="EMBL" id="PHIG01000063">
    <property type="protein sequence ID" value="PJK27554.1"/>
    <property type="molecule type" value="Genomic_DNA"/>
</dbReference>
<dbReference type="InterPro" id="IPR015422">
    <property type="entry name" value="PyrdxlP-dep_Trfase_small"/>
</dbReference>
<sequence length="395" mass="41583">MIEAVMPTYARIGISFERGEGAALFTADGRRFLDFGSGIAVSLLGHSHPALVKALTDQAGKLWHTSNLYEIEGQKRLAKKLVDNCFADTVFFCNSGAEAMEGCIKTARKYHSANGNPERYRVITFEGAFHGRTLATMAAGGQKKILDGFGPVVDGFDQAPFGDLAATEKLIGPNTAAILVEPVQGEGGVRVGERAFLTGLRRLCDKHGILLLMDEVQCGMGRTGKLFAHQWTDIAPDVMGLAKGIGGGFPLGAFLATEEAAKGMTAGSHGTTYGGNLLAMAVGNAVIDQVLAEGFLERVNVVSSRLKQGLAAIADSYPTVIKGIRGTGLMLGLECAMTNGDVATALRERQLLTVPAGDNVVRILPPLVVTDAEVDESLELIESACRDLAGGESAS</sequence>
<accession>A0A2M9FVS4</accession>
<dbReference type="Gene3D" id="3.40.640.10">
    <property type="entry name" value="Type I PLP-dependent aspartate aminotransferase-like (Major domain)"/>
    <property type="match status" value="1"/>
</dbReference>
<feature type="binding site" evidence="4">
    <location>
        <position position="271"/>
    </location>
    <ligand>
        <name>N(2)-acetyl-L-ornithine</name>
        <dbReference type="ChEBI" id="CHEBI:57805"/>
    </ligand>
</feature>
<proteinExistence type="inferred from homology"/>